<dbReference type="OrthoDB" id="1683857at2"/>
<reference evidence="1 2" key="1">
    <citation type="submission" date="2019-04" db="EMBL/GenBank/DDBJ databases">
        <title>Microbes associate with the intestines of laboratory mice.</title>
        <authorList>
            <person name="Navarre W."/>
            <person name="Wong E."/>
            <person name="Huang K.C."/>
            <person name="Tropini C."/>
            <person name="Ng K."/>
            <person name="Yu B."/>
        </authorList>
    </citation>
    <scope>NUCLEOTIDE SEQUENCE [LARGE SCALE GENOMIC DNA]</scope>
    <source>
        <strain evidence="1 2">NM48_B13</strain>
    </source>
</reference>
<comment type="caution">
    <text evidence="1">The sequence shown here is derived from an EMBL/GenBank/DDBJ whole genome shotgun (WGS) entry which is preliminary data.</text>
</comment>
<dbReference type="Proteomes" id="UP000309454">
    <property type="component" value="Unassembled WGS sequence"/>
</dbReference>
<proteinExistence type="predicted"/>
<accession>A0A3N0AAU7</accession>
<dbReference type="EMBL" id="SSTM01000002">
    <property type="protein sequence ID" value="TJW11480.1"/>
    <property type="molecule type" value="Genomic_DNA"/>
</dbReference>
<dbReference type="AlphaFoldDB" id="A0A3N0AAU7"/>
<protein>
    <submittedName>
        <fullName evidence="1">Uncharacterized protein</fullName>
    </submittedName>
</protein>
<evidence type="ECO:0000313" key="2">
    <source>
        <dbReference type="Proteomes" id="UP000309454"/>
    </source>
</evidence>
<evidence type="ECO:0000313" key="1">
    <source>
        <dbReference type="EMBL" id="TJW11480.1"/>
    </source>
</evidence>
<gene>
    <name evidence="1" type="ORF">E5982_04575</name>
</gene>
<sequence length="93" mass="10708">MSVVQGIDGRVKRYVCVTARIDEDGRTRPMSVQWWNGETYPIEKVISVCRRSSKRVGGDGICYTVIINGKETFLYHEDPRWFVEEKVAEGHIC</sequence>
<keyword evidence="2" id="KW-1185">Reference proteome</keyword>
<name>A0A3N0AAU7_9ACTN</name>
<organism evidence="1 2">
    <name type="scientific">Parvibacter caecicola</name>
    <dbReference type="NCBI Taxonomy" id="747645"/>
    <lineage>
        <taxon>Bacteria</taxon>
        <taxon>Bacillati</taxon>
        <taxon>Actinomycetota</taxon>
        <taxon>Coriobacteriia</taxon>
        <taxon>Coriobacteriales</taxon>
        <taxon>Coriobacteriaceae</taxon>
        <taxon>Parvibacter</taxon>
    </lineage>
</organism>